<sequence length="826" mass="92806">MSILQGAKQITITGGTQVAVEAGSNVTITHGGQAGVTSAIKDISAAAAHTALHDSAARFDAPRCHRNTRTSYLDALERWMLGHEEDYAGARLIWLTGGAGAGKSAIMQSIVERCAQEAVILGTFFFSRADASRSNAEVLIPTLVYQLACAFPAALAVLEPIIQRNPLIFKASLQTQAKELLVRPLWYLIENGVIDNTRRLRTVFVIDGLGECDEPQKQALIIHAIATILSDNLGPICFLIASRPDVAISRALQREKSLHSILATITLDDNDEASSDIRHFIEDSFLDILDTHPLRTNIPSNWPERSSVDQLVWKTSGHFIYAATAMRFISSADEHPARALQVVEGLVPSRMGNPFAELDALYLHILTSAKYSSHVLGILRHCIFTTVDNSVEAICFMYPNISPDDIALFLSDIQALVFLSPNTEAEMWIILKHASLGDFLMNAKRSQAIYMSKEEYTALLLPRYFWLLDNITGTQNRRSLVFSGLFLISALVDAISHSRDIELLRSLICGHSPQDVWNYCVGYWRHDATPSSLARHLAVWKVCLYVRAIRDSAANHDNTLYIHQFKMLIRLLLDEINEFVQTQPQYRIIPVLMFSSSPWCLIVLTPLLIDHFLSPQLHINGSYMLYFRFLQREGFPDGVIDPRSSEAIKRLPESQSSWGSDLSTGLAPILRHLVDYSWTPKCLYPNPHERWLHKMKPLKYVSHGSPKLSSTVYSYLRRLPTPRGDDSSNIIYLECCGYSRDHARDIWGRRVQCFALLKAVICYLHKCDCTSELAKLARRSLPKAALWFPRLMKRARAEMDAYVLRWEESPGGLLEKAQSLCINGMD</sequence>
<dbReference type="CDD" id="cd02019">
    <property type="entry name" value="NK"/>
    <property type="match status" value="1"/>
</dbReference>
<protein>
    <recommendedName>
        <fullName evidence="2">Nephrocystin 3-like N-terminal domain-containing protein</fullName>
    </recommendedName>
</protein>
<dbReference type="InterPro" id="IPR027417">
    <property type="entry name" value="P-loop_NTPase"/>
</dbReference>
<dbReference type="Proteomes" id="UP000567179">
    <property type="component" value="Unassembled WGS sequence"/>
</dbReference>
<organism evidence="3 4">
    <name type="scientific">Psilocybe cf. subviscida</name>
    <dbReference type="NCBI Taxonomy" id="2480587"/>
    <lineage>
        <taxon>Eukaryota</taxon>
        <taxon>Fungi</taxon>
        <taxon>Dikarya</taxon>
        <taxon>Basidiomycota</taxon>
        <taxon>Agaricomycotina</taxon>
        <taxon>Agaricomycetes</taxon>
        <taxon>Agaricomycetidae</taxon>
        <taxon>Agaricales</taxon>
        <taxon>Agaricineae</taxon>
        <taxon>Strophariaceae</taxon>
        <taxon>Psilocybe</taxon>
    </lineage>
</organism>
<proteinExistence type="predicted"/>
<evidence type="ECO:0000313" key="3">
    <source>
        <dbReference type="EMBL" id="KAF5327501.1"/>
    </source>
</evidence>
<dbReference type="Gene3D" id="3.40.50.300">
    <property type="entry name" value="P-loop containing nucleotide triphosphate hydrolases"/>
    <property type="match status" value="1"/>
</dbReference>
<dbReference type="SUPFAM" id="SSF52540">
    <property type="entry name" value="P-loop containing nucleoside triphosphate hydrolases"/>
    <property type="match status" value="1"/>
</dbReference>
<evidence type="ECO:0000259" key="2">
    <source>
        <dbReference type="Pfam" id="PF24883"/>
    </source>
</evidence>
<keyword evidence="4" id="KW-1185">Reference proteome</keyword>
<accession>A0A8H5BQR3</accession>
<comment type="caution">
    <text evidence="3">The sequence shown here is derived from an EMBL/GenBank/DDBJ whole genome shotgun (WGS) entry which is preliminary data.</text>
</comment>
<name>A0A8H5BQR3_9AGAR</name>
<dbReference type="OrthoDB" id="538223at2759"/>
<reference evidence="3 4" key="1">
    <citation type="journal article" date="2020" name="ISME J.">
        <title>Uncovering the hidden diversity of litter-decomposition mechanisms in mushroom-forming fungi.</title>
        <authorList>
            <person name="Floudas D."/>
            <person name="Bentzer J."/>
            <person name="Ahren D."/>
            <person name="Johansson T."/>
            <person name="Persson P."/>
            <person name="Tunlid A."/>
        </authorList>
    </citation>
    <scope>NUCLEOTIDE SEQUENCE [LARGE SCALE GENOMIC DNA]</scope>
    <source>
        <strain evidence="3 4">CBS 101986</strain>
    </source>
</reference>
<evidence type="ECO:0000256" key="1">
    <source>
        <dbReference type="ARBA" id="ARBA00022737"/>
    </source>
</evidence>
<keyword evidence="1" id="KW-0677">Repeat</keyword>
<dbReference type="Pfam" id="PF24883">
    <property type="entry name" value="NPHP3_N"/>
    <property type="match status" value="1"/>
</dbReference>
<dbReference type="PANTHER" id="PTHR10039">
    <property type="entry name" value="AMELOGENIN"/>
    <property type="match status" value="1"/>
</dbReference>
<dbReference type="PANTHER" id="PTHR10039:SF14">
    <property type="entry name" value="NACHT DOMAIN-CONTAINING PROTEIN"/>
    <property type="match status" value="1"/>
</dbReference>
<dbReference type="InterPro" id="IPR056884">
    <property type="entry name" value="NPHP3-like_N"/>
</dbReference>
<evidence type="ECO:0000313" key="4">
    <source>
        <dbReference type="Proteomes" id="UP000567179"/>
    </source>
</evidence>
<dbReference type="EMBL" id="JAACJJ010000014">
    <property type="protein sequence ID" value="KAF5327501.1"/>
    <property type="molecule type" value="Genomic_DNA"/>
</dbReference>
<feature type="domain" description="Nephrocystin 3-like N-terminal" evidence="2">
    <location>
        <begin position="88"/>
        <end position="243"/>
    </location>
</feature>
<dbReference type="AlphaFoldDB" id="A0A8H5BQR3"/>
<gene>
    <name evidence="3" type="ORF">D9619_004983</name>
</gene>